<organism evidence="2 3">
    <name type="scientific">Vulcanisaeta distributa (strain DSM 14429 / JCM 11212 / NBRC 100878 / IC-017)</name>
    <dbReference type="NCBI Taxonomy" id="572478"/>
    <lineage>
        <taxon>Archaea</taxon>
        <taxon>Thermoproteota</taxon>
        <taxon>Thermoprotei</taxon>
        <taxon>Thermoproteales</taxon>
        <taxon>Thermoproteaceae</taxon>
        <taxon>Vulcanisaeta</taxon>
    </lineage>
</organism>
<gene>
    <name evidence="2" type="ordered locus">Vdis_0670</name>
</gene>
<dbReference type="STRING" id="572478.Vdis_0670"/>
<feature type="transmembrane region" description="Helical" evidence="1">
    <location>
        <begin position="109"/>
        <end position="126"/>
    </location>
</feature>
<keyword evidence="1" id="KW-0812">Transmembrane</keyword>
<evidence type="ECO:0000256" key="1">
    <source>
        <dbReference type="SAM" id="Phobius"/>
    </source>
</evidence>
<name>E1QN95_VULDI</name>
<protein>
    <submittedName>
        <fullName evidence="2">Uncharacterized protein</fullName>
    </submittedName>
</protein>
<keyword evidence="3" id="KW-1185">Reference proteome</keyword>
<reference evidence="3" key="2">
    <citation type="journal article" date="2010" name="Stand. Genomic Sci.">
        <title>Complete genome sequence of Vulcanisaeta distributa type strain (IC-017T).</title>
        <authorList>
            <person name="Mavromatis K."/>
            <person name="Sikorski J."/>
            <person name="Pabst E."/>
            <person name="Teshima H."/>
            <person name="Lapidus A."/>
            <person name="Lucas S."/>
            <person name="Nolan M."/>
            <person name="Glavina Del Rio T."/>
            <person name="Cheng J."/>
            <person name="Bruce D."/>
            <person name="Goodwin L."/>
            <person name="Pitluck S."/>
            <person name="Liolios K."/>
            <person name="Ivanova N."/>
            <person name="Mikhailova N."/>
            <person name="Pati A."/>
            <person name="Chen A."/>
            <person name="Palaniappan K."/>
            <person name="Land M."/>
            <person name="Hauser L."/>
            <person name="Chang Y."/>
            <person name="Jeffries C."/>
            <person name="Rohde M."/>
            <person name="Spring S."/>
            <person name="Goker M."/>
            <person name="Wirth R."/>
            <person name="Woyke T."/>
            <person name="Bristow J."/>
            <person name="Eisen J."/>
            <person name="Markowitz V."/>
            <person name="Hugenholtz P."/>
            <person name="Klenk H."/>
            <person name="Kyrpides N."/>
        </authorList>
    </citation>
    <scope>NUCLEOTIDE SEQUENCE [LARGE SCALE GENOMIC DNA]</scope>
    <source>
        <strain evidence="3">DSM 14429 / JCM 11212 / NBRC 100878 / IC-017</strain>
    </source>
</reference>
<proteinExistence type="predicted"/>
<dbReference type="RefSeq" id="WP_013335790.1">
    <property type="nucleotide sequence ID" value="NC_014537.1"/>
</dbReference>
<dbReference type="GeneID" id="9751593"/>
<sequence>MDNTGMHWVFTTSPQNLITCLRYCVFGVDDEKYGITARDLVKPGDLMIFYVRSLRVRIVNAPNRCQRVFLGPYRVRSSGLLRPDHPAVNEWNPKNKFNMLIGIEKLNDIYIGAVGIYLVLNNLYFITNKARSGRGGWQDHMQFSIISIREEDYRTIINHLDPKHPCIKQLRELMGDSTPCL</sequence>
<accession>E1QN95</accession>
<dbReference type="Proteomes" id="UP000006681">
    <property type="component" value="Chromosome"/>
</dbReference>
<keyword evidence="1" id="KW-1133">Transmembrane helix</keyword>
<dbReference type="eggNOG" id="arCOG02727">
    <property type="taxonomic scope" value="Archaea"/>
</dbReference>
<dbReference type="SUPFAM" id="SSF88697">
    <property type="entry name" value="PUA domain-like"/>
    <property type="match status" value="1"/>
</dbReference>
<evidence type="ECO:0000313" key="2">
    <source>
        <dbReference type="EMBL" id="ADN50065.1"/>
    </source>
</evidence>
<dbReference type="AlphaFoldDB" id="E1QN95"/>
<dbReference type="InterPro" id="IPR015947">
    <property type="entry name" value="PUA-like_sf"/>
</dbReference>
<reference evidence="2 3" key="1">
    <citation type="journal article" date="2010" name="Stand. Genomic Sci.">
        <title>Complete genome sequence of Vulcanisaeta distributa type strain (IC-017).</title>
        <authorList>
            <person name="Mavromatis K."/>
            <person name="Sikorski J."/>
            <person name="Pabst E."/>
            <person name="Teshima H."/>
            <person name="Lapidus A."/>
            <person name="Lucas S."/>
            <person name="Nolan M."/>
            <person name="Glavina Del Rio T."/>
            <person name="Cheng J.F."/>
            <person name="Bruce D."/>
            <person name="Goodwin L."/>
            <person name="Pitluck S."/>
            <person name="Liolios K."/>
            <person name="Ivanova N."/>
            <person name="Mikhailova N."/>
            <person name="Pati A."/>
            <person name="Chen A."/>
            <person name="Palaniappan K."/>
            <person name="Land M."/>
            <person name="Hauser L."/>
            <person name="Chang Y.J."/>
            <person name="Jeffries C.D."/>
            <person name="Rohde M."/>
            <person name="Spring S."/>
            <person name="Goker M."/>
            <person name="Wirth R."/>
            <person name="Woyke T."/>
            <person name="Bristow J."/>
            <person name="Eisen J.A."/>
            <person name="Markowitz V."/>
            <person name="Hugenholtz P."/>
            <person name="Klenk H.P."/>
            <person name="Kyrpides N.C."/>
        </authorList>
    </citation>
    <scope>NUCLEOTIDE SEQUENCE [LARGE SCALE GENOMIC DNA]</scope>
    <source>
        <strain evidence="3">DSM 14429 / JCM 11212 / NBRC 100878 / IC-017</strain>
    </source>
</reference>
<dbReference type="HOGENOM" id="CLU_1485957_0_0_2"/>
<dbReference type="KEGG" id="vdi:Vdis_0670"/>
<evidence type="ECO:0000313" key="3">
    <source>
        <dbReference type="Proteomes" id="UP000006681"/>
    </source>
</evidence>
<dbReference type="EMBL" id="CP002100">
    <property type="protein sequence ID" value="ADN50065.1"/>
    <property type="molecule type" value="Genomic_DNA"/>
</dbReference>
<keyword evidence="1" id="KW-0472">Membrane</keyword>
<dbReference type="Gene3D" id="3.10.590.10">
    <property type="entry name" value="ph1033 like domains"/>
    <property type="match status" value="1"/>
</dbReference>